<evidence type="ECO:0000313" key="12">
    <source>
        <dbReference type="Proteomes" id="UP001304300"/>
    </source>
</evidence>
<dbReference type="InterPro" id="IPR017853">
    <property type="entry name" value="GH"/>
</dbReference>
<keyword evidence="6 10" id="KW-0808">Transferase</keyword>
<dbReference type="EC" id="2.4.1.25" evidence="3 10"/>
<dbReference type="Pfam" id="PF02446">
    <property type="entry name" value="Glyco_hydro_77"/>
    <property type="match status" value="1"/>
</dbReference>
<comment type="catalytic activity">
    <reaction evidence="1 10">
        <text>Transfers a segment of a (1-&gt;4)-alpha-D-glucan to a new position in an acceptor, which may be glucose or a (1-&gt;4)-alpha-D-glucan.</text>
        <dbReference type="EC" id="2.4.1.25"/>
    </reaction>
</comment>
<evidence type="ECO:0000256" key="6">
    <source>
        <dbReference type="ARBA" id="ARBA00022679"/>
    </source>
</evidence>
<dbReference type="NCBIfam" id="TIGR00217">
    <property type="entry name" value="malQ"/>
    <property type="match status" value="1"/>
</dbReference>
<evidence type="ECO:0000256" key="5">
    <source>
        <dbReference type="ARBA" id="ARBA00022676"/>
    </source>
</evidence>
<organism evidence="11 12">
    <name type="scientific">Rubellicoccus peritrichatus</name>
    <dbReference type="NCBI Taxonomy" id="3080537"/>
    <lineage>
        <taxon>Bacteria</taxon>
        <taxon>Pseudomonadati</taxon>
        <taxon>Verrucomicrobiota</taxon>
        <taxon>Opitutia</taxon>
        <taxon>Puniceicoccales</taxon>
        <taxon>Cerasicoccaceae</taxon>
        <taxon>Rubellicoccus</taxon>
    </lineage>
</organism>
<evidence type="ECO:0000313" key="11">
    <source>
        <dbReference type="EMBL" id="WOO39425.1"/>
    </source>
</evidence>
<protein>
    <recommendedName>
        <fullName evidence="4 10">4-alpha-glucanotransferase</fullName>
        <ecNumber evidence="3 10">2.4.1.25</ecNumber>
    </recommendedName>
    <alternativeName>
        <fullName evidence="8 10">Amylomaltase</fullName>
    </alternativeName>
    <alternativeName>
        <fullName evidence="9 10">Disproportionating enzyme</fullName>
    </alternativeName>
</protein>
<evidence type="ECO:0000256" key="9">
    <source>
        <dbReference type="ARBA" id="ARBA00031501"/>
    </source>
</evidence>
<dbReference type="KEGG" id="puo:RZN69_12440"/>
<evidence type="ECO:0000256" key="8">
    <source>
        <dbReference type="ARBA" id="ARBA00031423"/>
    </source>
</evidence>
<dbReference type="Gene3D" id="3.20.20.80">
    <property type="entry name" value="Glycosidases"/>
    <property type="match status" value="1"/>
</dbReference>
<dbReference type="GO" id="GO:0005975">
    <property type="term" value="P:carbohydrate metabolic process"/>
    <property type="evidence" value="ECO:0007669"/>
    <property type="project" value="InterPro"/>
</dbReference>
<dbReference type="Proteomes" id="UP001304300">
    <property type="component" value="Chromosome"/>
</dbReference>
<evidence type="ECO:0000256" key="7">
    <source>
        <dbReference type="ARBA" id="ARBA00023277"/>
    </source>
</evidence>
<dbReference type="RefSeq" id="WP_317831311.1">
    <property type="nucleotide sequence ID" value="NZ_CP136920.1"/>
</dbReference>
<dbReference type="AlphaFoldDB" id="A0AAQ3L5A8"/>
<dbReference type="NCBIfam" id="NF011080">
    <property type="entry name" value="PRK14508.1-3"/>
    <property type="match status" value="1"/>
</dbReference>
<evidence type="ECO:0000256" key="2">
    <source>
        <dbReference type="ARBA" id="ARBA00005684"/>
    </source>
</evidence>
<keyword evidence="5 10" id="KW-0328">Glycosyltransferase</keyword>
<evidence type="ECO:0000256" key="10">
    <source>
        <dbReference type="RuleBase" id="RU361207"/>
    </source>
</evidence>
<keyword evidence="12" id="KW-1185">Reference proteome</keyword>
<comment type="similarity">
    <text evidence="2 10">Belongs to the disproportionating enzyme family.</text>
</comment>
<dbReference type="PANTHER" id="PTHR32438:SF5">
    <property type="entry name" value="4-ALPHA-GLUCANOTRANSFERASE DPE1, CHLOROPLASTIC_AMYLOPLASTIC"/>
    <property type="match status" value="1"/>
</dbReference>
<keyword evidence="7 10" id="KW-0119">Carbohydrate metabolism</keyword>
<evidence type="ECO:0000256" key="4">
    <source>
        <dbReference type="ARBA" id="ARBA00020295"/>
    </source>
</evidence>
<name>A0AAQ3L5A8_9BACT</name>
<proteinExistence type="inferred from homology"/>
<evidence type="ECO:0000256" key="1">
    <source>
        <dbReference type="ARBA" id="ARBA00000439"/>
    </source>
</evidence>
<dbReference type="SUPFAM" id="SSF51445">
    <property type="entry name" value="(Trans)glycosidases"/>
    <property type="match status" value="1"/>
</dbReference>
<accession>A0AAQ3L5A8</accession>
<dbReference type="EMBL" id="CP136920">
    <property type="protein sequence ID" value="WOO39425.1"/>
    <property type="molecule type" value="Genomic_DNA"/>
</dbReference>
<reference evidence="11 12" key="1">
    <citation type="submission" date="2023-10" db="EMBL/GenBank/DDBJ databases">
        <title>Rubellicoccus peritrichatus gen. nov., sp. nov., isolated from an algae of coral reef tank.</title>
        <authorList>
            <person name="Luo J."/>
        </authorList>
    </citation>
    <scope>NUCLEOTIDE SEQUENCE [LARGE SCALE GENOMIC DNA]</scope>
    <source>
        <strain evidence="11 12">CR14</strain>
    </source>
</reference>
<evidence type="ECO:0000256" key="3">
    <source>
        <dbReference type="ARBA" id="ARBA00012560"/>
    </source>
</evidence>
<gene>
    <name evidence="11" type="primary">malQ</name>
    <name evidence="11" type="ORF">RZN69_12440</name>
</gene>
<dbReference type="PANTHER" id="PTHR32438">
    <property type="entry name" value="4-ALPHA-GLUCANOTRANSFERASE DPE1, CHLOROPLASTIC/AMYLOPLASTIC"/>
    <property type="match status" value="1"/>
</dbReference>
<dbReference type="InterPro" id="IPR003385">
    <property type="entry name" value="Glyco_hydro_77"/>
</dbReference>
<sequence>MLFSRESGILLHPTSLPGKHGIGDLGPEAIKWLDCLAEAGQKLWQVLPLGPTGYGDSPYQGLSSFAGNPLLISLDLLVKDELLDPEALEIIPRLPQGEVLYEKVIQPKQALLQKAAQRFLYEVPVTRLKDYVSFCEKESWWLDDFALYVAIKERQKLRPWSDWPEEYRDRDPEALDNARERLFDAIEEQKALQYFFYEQWATVRTAANERGIRIIGDMPIFIAHDSAGVWSHPELFKLDDQGQPTVIAGVPPDYFSKTGQRWGNPLYRWDLMAKDGYAWWKKRVAKTLEQVDIVRVDHFRGFAAYWEIPGDEPTAIHGKWVDGPGKAFFDEIVKEFGKTLPILAEDLGNITEDVIALRDGFGLPGMRILQFAFGTDPMKHTFLPEAFVENCIAYSGTHDNDTVCGWFHDDGSASSRTSEECETERQACLEVIGGDGNDIAWDFIETLLNSKAGAVIFPMQDVLGLGSEARMNTPGNPSGNWRWRMTEADFTPEMIKRLAKSIKDAGR</sequence>
<dbReference type="GO" id="GO:0004134">
    <property type="term" value="F:4-alpha-glucanotransferase activity"/>
    <property type="evidence" value="ECO:0007669"/>
    <property type="project" value="UniProtKB-EC"/>
</dbReference>